<dbReference type="EMBL" id="NOXU01000032">
    <property type="protein sequence ID" value="OYQ31823.1"/>
    <property type="molecule type" value="Genomic_DNA"/>
</dbReference>
<keyword evidence="1" id="KW-1133">Transmembrane helix</keyword>
<evidence type="ECO:0008006" key="4">
    <source>
        <dbReference type="Google" id="ProtNLM"/>
    </source>
</evidence>
<evidence type="ECO:0000313" key="2">
    <source>
        <dbReference type="EMBL" id="OYQ31823.1"/>
    </source>
</evidence>
<gene>
    <name evidence="2" type="ORF">CHU95_21040</name>
</gene>
<keyword evidence="3" id="KW-1185">Reference proteome</keyword>
<organism evidence="2 3">
    <name type="scientific">Niveispirillum lacus</name>
    <dbReference type="NCBI Taxonomy" id="1981099"/>
    <lineage>
        <taxon>Bacteria</taxon>
        <taxon>Pseudomonadati</taxon>
        <taxon>Pseudomonadota</taxon>
        <taxon>Alphaproteobacteria</taxon>
        <taxon>Rhodospirillales</taxon>
        <taxon>Azospirillaceae</taxon>
        <taxon>Niveispirillum</taxon>
    </lineage>
</organism>
<dbReference type="AlphaFoldDB" id="A0A255YRI8"/>
<reference evidence="2 3" key="1">
    <citation type="submission" date="2017-07" db="EMBL/GenBank/DDBJ databases">
        <title>Niveispirillum cyanobacteriorum sp. nov., isolated from cyanobacterial aggregates in a eutrophic lake.</title>
        <authorList>
            <person name="Cai H."/>
        </authorList>
    </citation>
    <scope>NUCLEOTIDE SEQUENCE [LARGE SCALE GENOMIC DNA]</scope>
    <source>
        <strain evidence="3">TH1-14</strain>
    </source>
</reference>
<evidence type="ECO:0000256" key="1">
    <source>
        <dbReference type="SAM" id="Phobius"/>
    </source>
</evidence>
<dbReference type="Proteomes" id="UP000216998">
    <property type="component" value="Unassembled WGS sequence"/>
</dbReference>
<dbReference type="OrthoDB" id="3781906at2"/>
<keyword evidence="1" id="KW-0812">Transmembrane</keyword>
<keyword evidence="1" id="KW-0472">Membrane</keyword>
<feature type="transmembrane region" description="Helical" evidence="1">
    <location>
        <begin position="90"/>
        <end position="110"/>
    </location>
</feature>
<protein>
    <recommendedName>
        <fullName evidence="4">Urate oxidase N-terminal domain-containing protein</fullName>
    </recommendedName>
</protein>
<feature type="transmembrane region" description="Helical" evidence="1">
    <location>
        <begin position="16"/>
        <end position="36"/>
    </location>
</feature>
<sequence>MEILGMYLDEHLVLRWMHIVAMAYWLGGEWGVFNAARPLTNTALSLDERRRHMETAYRIDILPRSGIVLLLPLGLHLGYNMGVQPLGGPWLIGMWIFVAAWLSLVIFAFFQRKSPAYMVLTKTDEAIRYVVIPALFCVGVYSLLTGGPLSAGWYAAKATLFSGLLIIGLLLRYIMRDWIVIFRQLDAGGPSAALEAKLDGALAVGRKLAYVYWAGIITMAFLGTVKPF</sequence>
<name>A0A255YRI8_9PROT</name>
<feature type="transmembrane region" description="Helical" evidence="1">
    <location>
        <begin position="57"/>
        <end position="78"/>
    </location>
</feature>
<feature type="transmembrane region" description="Helical" evidence="1">
    <location>
        <begin position="208"/>
        <end position="225"/>
    </location>
</feature>
<feature type="transmembrane region" description="Helical" evidence="1">
    <location>
        <begin position="151"/>
        <end position="174"/>
    </location>
</feature>
<proteinExistence type="predicted"/>
<evidence type="ECO:0000313" key="3">
    <source>
        <dbReference type="Proteomes" id="UP000216998"/>
    </source>
</evidence>
<feature type="transmembrane region" description="Helical" evidence="1">
    <location>
        <begin position="126"/>
        <end position="145"/>
    </location>
</feature>
<comment type="caution">
    <text evidence="2">The sequence shown here is derived from an EMBL/GenBank/DDBJ whole genome shotgun (WGS) entry which is preliminary data.</text>
</comment>
<accession>A0A255YRI8</accession>